<feature type="binding site" evidence="11">
    <location>
        <position position="215"/>
    </location>
    <ligand>
        <name>FMN</name>
        <dbReference type="ChEBI" id="CHEBI:58210"/>
    </ligand>
</feature>
<evidence type="ECO:0000256" key="1">
    <source>
        <dbReference type="ARBA" id="ARBA00001917"/>
    </source>
</evidence>
<keyword evidence="8 11" id="KW-0414">Isoprene biosynthesis</keyword>
<comment type="catalytic activity">
    <reaction evidence="11">
        <text>isopentenyl diphosphate = dimethylallyl diphosphate</text>
        <dbReference type="Rhea" id="RHEA:23284"/>
        <dbReference type="ChEBI" id="CHEBI:57623"/>
        <dbReference type="ChEBI" id="CHEBI:128769"/>
        <dbReference type="EC" id="5.3.3.2"/>
    </reaction>
</comment>
<dbReference type="SUPFAM" id="SSF51395">
    <property type="entry name" value="FMN-linked oxidoreductases"/>
    <property type="match status" value="1"/>
</dbReference>
<feature type="binding site" evidence="11">
    <location>
        <begin position="63"/>
        <end position="65"/>
    </location>
    <ligand>
        <name>FMN</name>
        <dbReference type="ChEBI" id="CHEBI:58210"/>
    </ligand>
</feature>
<feature type="domain" description="FMN-dependent dehydrogenase" evidence="12">
    <location>
        <begin position="169"/>
        <end position="325"/>
    </location>
</feature>
<feature type="binding site" evidence="11">
    <location>
        <position position="210"/>
    </location>
    <ligand>
        <name>FMN</name>
        <dbReference type="ChEBI" id="CHEBI:58210"/>
    </ligand>
</feature>
<protein>
    <recommendedName>
        <fullName evidence="11">Isopentenyl-diphosphate delta-isomerase</fullName>
        <shortName evidence="11">IPP isomerase</shortName>
        <ecNumber evidence="11">5.3.3.2</ecNumber>
    </recommendedName>
    <alternativeName>
        <fullName evidence="11">Isopentenyl diphosphate:dimethylallyl diphosphate isomerase</fullName>
    </alternativeName>
    <alternativeName>
        <fullName evidence="11">Isopentenyl pyrophosphate isomerase</fullName>
    </alternativeName>
    <alternativeName>
        <fullName evidence="11">Type 2 isopentenyl diphosphate isomerase</fullName>
        <shortName evidence="11">IDI-2</shortName>
    </alternativeName>
</protein>
<evidence type="ECO:0000256" key="7">
    <source>
        <dbReference type="ARBA" id="ARBA00022857"/>
    </source>
</evidence>
<feature type="binding site" evidence="11">
    <location>
        <position position="123"/>
    </location>
    <ligand>
        <name>FMN</name>
        <dbReference type="ChEBI" id="CHEBI:58210"/>
    </ligand>
</feature>
<evidence type="ECO:0000256" key="3">
    <source>
        <dbReference type="ARBA" id="ARBA00022630"/>
    </source>
</evidence>
<dbReference type="GO" id="GO:0000287">
    <property type="term" value="F:magnesium ion binding"/>
    <property type="evidence" value="ECO:0007669"/>
    <property type="project" value="UniProtKB-UniRule"/>
</dbReference>
<evidence type="ECO:0000256" key="11">
    <source>
        <dbReference type="HAMAP-Rule" id="MF_00354"/>
    </source>
</evidence>
<keyword evidence="7 11" id="KW-0521">NADP</keyword>
<evidence type="ECO:0000256" key="10">
    <source>
        <dbReference type="ARBA" id="ARBA00025810"/>
    </source>
</evidence>
<evidence type="ECO:0000256" key="2">
    <source>
        <dbReference type="ARBA" id="ARBA00022490"/>
    </source>
</evidence>
<comment type="cofactor">
    <cofactor evidence="1 11">
        <name>FMN</name>
        <dbReference type="ChEBI" id="CHEBI:58210"/>
    </cofactor>
</comment>
<comment type="caution">
    <text evidence="11">Lacks conserved residue(s) required for the propagation of feature annotation.</text>
</comment>
<dbReference type="GO" id="GO:0070402">
    <property type="term" value="F:NADPH binding"/>
    <property type="evidence" value="ECO:0007669"/>
    <property type="project" value="UniProtKB-UniRule"/>
</dbReference>
<feature type="binding site" evidence="11">
    <location>
        <position position="93"/>
    </location>
    <ligand>
        <name>FMN</name>
        <dbReference type="ChEBI" id="CHEBI:58210"/>
    </ligand>
</feature>
<dbReference type="RefSeq" id="WP_331852443.1">
    <property type="nucleotide sequence ID" value="NZ_LR134523.1"/>
</dbReference>
<dbReference type="GO" id="GO:0004452">
    <property type="term" value="F:isopentenyl-diphosphate delta-isomerase activity"/>
    <property type="evidence" value="ECO:0007669"/>
    <property type="project" value="UniProtKB-UniRule"/>
</dbReference>
<keyword evidence="6 11" id="KW-0460">Magnesium</keyword>
<keyword evidence="3 11" id="KW-0285">Flavoprotein</keyword>
<dbReference type="SMART" id="SM01240">
    <property type="entry name" value="IMPDH"/>
    <property type="match status" value="1"/>
</dbReference>
<keyword evidence="2 11" id="KW-0963">Cytoplasm</keyword>
<dbReference type="PIRSF" id="PIRSF003314">
    <property type="entry name" value="IPP_isomerase"/>
    <property type="match status" value="1"/>
</dbReference>
<dbReference type="HAMAP" id="MF_00354">
    <property type="entry name" value="Idi_2"/>
    <property type="match status" value="1"/>
</dbReference>
<evidence type="ECO:0000256" key="6">
    <source>
        <dbReference type="ARBA" id="ARBA00022842"/>
    </source>
</evidence>
<feature type="binding site" evidence="11">
    <location>
        <begin position="262"/>
        <end position="264"/>
    </location>
    <ligand>
        <name>FMN</name>
        <dbReference type="ChEBI" id="CHEBI:58210"/>
    </ligand>
</feature>
<gene>
    <name evidence="11 13" type="primary">fni</name>
    <name evidence="13" type="ORF">NCTC13079_01203</name>
</gene>
<dbReference type="AlphaFoldDB" id="A0A3S5C2Q5"/>
<dbReference type="PANTHER" id="PTHR43665">
    <property type="entry name" value="ISOPENTENYL-DIPHOSPHATE DELTA-ISOMERASE"/>
    <property type="match status" value="1"/>
</dbReference>
<feature type="binding site" evidence="11">
    <location>
        <position position="185"/>
    </location>
    <ligand>
        <name>FMN</name>
        <dbReference type="ChEBI" id="CHEBI:58210"/>
    </ligand>
</feature>
<evidence type="ECO:0000256" key="8">
    <source>
        <dbReference type="ARBA" id="ARBA00023229"/>
    </source>
</evidence>
<dbReference type="InterPro" id="IPR000262">
    <property type="entry name" value="FMN-dep_DH"/>
</dbReference>
<feature type="binding site" evidence="11">
    <location>
        <position position="153"/>
    </location>
    <ligand>
        <name>substrate</name>
    </ligand>
</feature>
<dbReference type="KEGG" id="piv:NCTC13079_01203"/>
<keyword evidence="4 11" id="KW-0288">FMN</keyword>
<feature type="binding site" evidence="11">
    <location>
        <begin position="283"/>
        <end position="284"/>
    </location>
    <ligand>
        <name>FMN</name>
        <dbReference type="ChEBI" id="CHEBI:58210"/>
    </ligand>
</feature>
<dbReference type="NCBIfam" id="TIGR02151">
    <property type="entry name" value="IPP_isom_2"/>
    <property type="match status" value="1"/>
</dbReference>
<comment type="function">
    <text evidence="11">Involved in the biosynthesis of isoprenoids. Catalyzes the 1,3-allylic rearrangement of the homoallylic substrate isopentenyl (IPP) to its allylic isomer, dimethylallyl diphosphate (DMAPP).</text>
</comment>
<dbReference type="GO" id="GO:0008299">
    <property type="term" value="P:isoprenoid biosynthetic process"/>
    <property type="evidence" value="ECO:0007669"/>
    <property type="project" value="UniProtKB-UniRule"/>
</dbReference>
<dbReference type="Gene3D" id="3.20.20.70">
    <property type="entry name" value="Aldolase class I"/>
    <property type="match status" value="1"/>
</dbReference>
<comment type="cofactor">
    <cofactor evidence="11">
        <name>Mg(2+)</name>
        <dbReference type="ChEBI" id="CHEBI:18420"/>
    </cofactor>
</comment>
<comment type="similarity">
    <text evidence="11">Belongs to the IPP isomerase type 2 family.</text>
</comment>
<reference evidence="13 14" key="1">
    <citation type="submission" date="2018-12" db="EMBL/GenBank/DDBJ databases">
        <authorList>
            <consortium name="Pathogen Informatics"/>
        </authorList>
    </citation>
    <scope>NUCLEOTIDE SEQUENCE [LARGE SCALE GENOMIC DNA]</scope>
    <source>
        <strain evidence="13 14">NCTC13079</strain>
    </source>
</reference>
<feature type="binding site" evidence="11">
    <location>
        <begin position="7"/>
        <end position="8"/>
    </location>
    <ligand>
        <name>substrate</name>
    </ligand>
</feature>
<dbReference type="GO" id="GO:0010181">
    <property type="term" value="F:FMN binding"/>
    <property type="evidence" value="ECO:0007669"/>
    <property type="project" value="UniProtKB-UniRule"/>
</dbReference>
<evidence type="ECO:0000256" key="9">
    <source>
        <dbReference type="ARBA" id="ARBA00023235"/>
    </source>
</evidence>
<comment type="subunit">
    <text evidence="10 11">Homooctamer. Dimer of tetramers.</text>
</comment>
<comment type="cofactor">
    <cofactor evidence="11">
        <name>NADPH</name>
        <dbReference type="ChEBI" id="CHEBI:57783"/>
    </cofactor>
</comment>
<name>A0A3S5C2Q5_9FIRM</name>
<feature type="binding site" evidence="11">
    <location>
        <position position="154"/>
    </location>
    <ligand>
        <name>Mg(2+)</name>
        <dbReference type="ChEBI" id="CHEBI:18420"/>
    </ligand>
</feature>
<dbReference type="EC" id="5.3.3.2" evidence="11"/>
<proteinExistence type="inferred from homology"/>
<dbReference type="Pfam" id="PF01070">
    <property type="entry name" value="FMN_dh"/>
    <property type="match status" value="1"/>
</dbReference>
<organism evidence="13 14">
    <name type="scientific">Aedoeadaptatus ivorii</name>
    <dbReference type="NCBI Taxonomy" id="54006"/>
    <lineage>
        <taxon>Bacteria</taxon>
        <taxon>Bacillati</taxon>
        <taxon>Bacillota</taxon>
        <taxon>Tissierellia</taxon>
        <taxon>Tissierellales</taxon>
        <taxon>Peptoniphilaceae</taxon>
        <taxon>Aedoeadaptatus</taxon>
    </lineage>
</organism>
<dbReference type="Proteomes" id="UP000269544">
    <property type="component" value="Chromosome"/>
</dbReference>
<dbReference type="PANTHER" id="PTHR43665:SF1">
    <property type="entry name" value="ISOPENTENYL-DIPHOSPHATE DELTA-ISOMERASE"/>
    <property type="match status" value="1"/>
</dbReference>
<keyword evidence="14" id="KW-1185">Reference proteome</keyword>
<dbReference type="GO" id="GO:0005737">
    <property type="term" value="C:cytoplasm"/>
    <property type="evidence" value="ECO:0007669"/>
    <property type="project" value="UniProtKB-SubCell"/>
</dbReference>
<evidence type="ECO:0000313" key="13">
    <source>
        <dbReference type="EMBL" id="VEJ36012.1"/>
    </source>
</evidence>
<dbReference type="InterPro" id="IPR013785">
    <property type="entry name" value="Aldolase_TIM"/>
</dbReference>
<evidence type="ECO:0000256" key="5">
    <source>
        <dbReference type="ARBA" id="ARBA00022723"/>
    </source>
</evidence>
<evidence type="ECO:0000313" key="14">
    <source>
        <dbReference type="Proteomes" id="UP000269544"/>
    </source>
</evidence>
<dbReference type="EMBL" id="LR134523">
    <property type="protein sequence ID" value="VEJ36012.1"/>
    <property type="molecule type" value="Genomic_DNA"/>
</dbReference>
<dbReference type="GO" id="GO:0016491">
    <property type="term" value="F:oxidoreductase activity"/>
    <property type="evidence" value="ECO:0007669"/>
    <property type="project" value="InterPro"/>
</dbReference>
<keyword evidence="9 11" id="KW-0413">Isomerase</keyword>
<accession>A0A3S5C2Q5</accession>
<evidence type="ECO:0000256" key="4">
    <source>
        <dbReference type="ARBA" id="ARBA00022643"/>
    </source>
</evidence>
<keyword evidence="5 11" id="KW-0479">Metal-binding</keyword>
<dbReference type="InterPro" id="IPR011179">
    <property type="entry name" value="IPdP_isomerase"/>
</dbReference>
<dbReference type="CDD" id="cd02811">
    <property type="entry name" value="IDI-2_FMN"/>
    <property type="match status" value="1"/>
</dbReference>
<sequence length="340" mass="37761">MHVRKYRKREHVENYLRAEHQGDPLFGDIFLPHISLPEVNIGEIDTTTRYLGREVPFPLMINAMTGGTDFTEDINADLSELARRFALPMAVGSETIALEDPSAEESFRIVRRNIGEAGIVLANLNGNLRVEDARRAVDLIDADALQIHLNPAQELAMSEGDRDFRGITERIARVTEALEVPVMVKEVGFGMDASVIESLYAIGVRYVDISGFGGTNFFEVEDMRCSTVDMTDLYDWGIPTAYALYNAVALQKEGLHITASGGIRSSLDVVKALVIGADMVGISGEILKYLIHGGLDYASVYLEDLLYKVRVLMVLVGAKDIQELREVPWRATGRLLELMR</sequence>
<comment type="subcellular location">
    <subcellularLocation>
        <location evidence="11">Cytoplasm</location>
    </subcellularLocation>
</comment>
<evidence type="ECO:0000259" key="12">
    <source>
        <dbReference type="Pfam" id="PF01070"/>
    </source>
</evidence>